<gene>
    <name evidence="3" type="primary">Dana\GF15871</name>
    <name evidence="3" type="synonym">dana_GLEANR_16633</name>
    <name evidence="3" type="ORF">GF15871</name>
</gene>
<feature type="domain" description="Cytochrome b5 heme-binding" evidence="2">
    <location>
        <begin position="93"/>
        <end position="179"/>
    </location>
</feature>
<dbReference type="InParanoid" id="B3MKD6"/>
<dbReference type="eggNOG" id="KOG1110">
    <property type="taxonomic scope" value="Eukaryota"/>
</dbReference>
<accession>B3MKD6</accession>
<dbReference type="HOGENOM" id="CLU_109095_0_0_1"/>
<dbReference type="Proteomes" id="UP000007801">
    <property type="component" value="Unassembled WGS sequence"/>
</dbReference>
<organism evidence="3 4">
    <name type="scientific">Drosophila ananassae</name>
    <name type="common">Fruit fly</name>
    <dbReference type="NCBI Taxonomy" id="7217"/>
    <lineage>
        <taxon>Eukaryota</taxon>
        <taxon>Metazoa</taxon>
        <taxon>Ecdysozoa</taxon>
        <taxon>Arthropoda</taxon>
        <taxon>Hexapoda</taxon>
        <taxon>Insecta</taxon>
        <taxon>Pterygota</taxon>
        <taxon>Neoptera</taxon>
        <taxon>Endopterygota</taxon>
        <taxon>Diptera</taxon>
        <taxon>Brachycera</taxon>
        <taxon>Muscomorpha</taxon>
        <taxon>Ephydroidea</taxon>
        <taxon>Drosophilidae</taxon>
        <taxon>Drosophila</taxon>
        <taxon>Sophophora</taxon>
    </lineage>
</organism>
<proteinExistence type="inferred from homology"/>
<evidence type="ECO:0000259" key="2">
    <source>
        <dbReference type="SMART" id="SM01117"/>
    </source>
</evidence>
<dbReference type="SMART" id="SM01117">
    <property type="entry name" value="Cyt-b5"/>
    <property type="match status" value="1"/>
</dbReference>
<dbReference type="FunCoup" id="B3MKD6">
    <property type="interactions" value="59"/>
</dbReference>
<dbReference type="GO" id="GO:0016020">
    <property type="term" value="C:membrane"/>
    <property type="evidence" value="ECO:0007669"/>
    <property type="project" value="TreeGrafter"/>
</dbReference>
<dbReference type="GO" id="GO:0012505">
    <property type="term" value="C:endomembrane system"/>
    <property type="evidence" value="ECO:0007669"/>
    <property type="project" value="TreeGrafter"/>
</dbReference>
<protein>
    <recommendedName>
        <fullName evidence="2">Cytochrome b5 heme-binding domain-containing protein</fullName>
    </recommendedName>
</protein>
<dbReference type="Gene3D" id="3.10.120.10">
    <property type="entry name" value="Cytochrome b5-like heme/steroid binding domain"/>
    <property type="match status" value="1"/>
</dbReference>
<evidence type="ECO:0000313" key="3">
    <source>
        <dbReference type="EMBL" id="EDV32520.2"/>
    </source>
</evidence>
<reference evidence="3 4" key="1">
    <citation type="journal article" date="2007" name="Nature">
        <title>Evolution of genes and genomes on the Drosophila phylogeny.</title>
        <authorList>
            <consortium name="Drosophila 12 Genomes Consortium"/>
            <person name="Clark A.G."/>
            <person name="Eisen M.B."/>
            <person name="Smith D.R."/>
            <person name="Bergman C.M."/>
            <person name="Oliver B."/>
            <person name="Markow T.A."/>
            <person name="Kaufman T.C."/>
            <person name="Kellis M."/>
            <person name="Gelbart W."/>
            <person name="Iyer V.N."/>
            <person name="Pollard D.A."/>
            <person name="Sackton T.B."/>
            <person name="Larracuente A.M."/>
            <person name="Singh N.D."/>
            <person name="Abad J.P."/>
            <person name="Abt D.N."/>
            <person name="Adryan B."/>
            <person name="Aguade M."/>
            <person name="Akashi H."/>
            <person name="Anderson W.W."/>
            <person name="Aquadro C.F."/>
            <person name="Ardell D.H."/>
            <person name="Arguello R."/>
            <person name="Artieri C.G."/>
            <person name="Barbash D.A."/>
            <person name="Barker D."/>
            <person name="Barsanti P."/>
            <person name="Batterham P."/>
            <person name="Batzoglou S."/>
            <person name="Begun D."/>
            <person name="Bhutkar A."/>
            <person name="Blanco E."/>
            <person name="Bosak S.A."/>
            <person name="Bradley R.K."/>
            <person name="Brand A.D."/>
            <person name="Brent M.R."/>
            <person name="Brooks A.N."/>
            <person name="Brown R.H."/>
            <person name="Butlin R.K."/>
            <person name="Caggese C."/>
            <person name="Calvi B.R."/>
            <person name="Bernardo de Carvalho A."/>
            <person name="Caspi A."/>
            <person name="Castrezana S."/>
            <person name="Celniker S.E."/>
            <person name="Chang J.L."/>
            <person name="Chapple C."/>
            <person name="Chatterji S."/>
            <person name="Chinwalla A."/>
            <person name="Civetta A."/>
            <person name="Clifton S.W."/>
            <person name="Comeron J.M."/>
            <person name="Costello J.C."/>
            <person name="Coyne J.A."/>
            <person name="Daub J."/>
            <person name="David R.G."/>
            <person name="Delcher A.L."/>
            <person name="Delehaunty K."/>
            <person name="Do C.B."/>
            <person name="Ebling H."/>
            <person name="Edwards K."/>
            <person name="Eickbush T."/>
            <person name="Evans J.D."/>
            <person name="Filipski A."/>
            <person name="Findeiss S."/>
            <person name="Freyhult E."/>
            <person name="Fulton L."/>
            <person name="Fulton R."/>
            <person name="Garcia A.C."/>
            <person name="Gardiner A."/>
            <person name="Garfield D.A."/>
            <person name="Garvin B.E."/>
            <person name="Gibson G."/>
            <person name="Gilbert D."/>
            <person name="Gnerre S."/>
            <person name="Godfrey J."/>
            <person name="Good R."/>
            <person name="Gotea V."/>
            <person name="Gravely B."/>
            <person name="Greenberg A.J."/>
            <person name="Griffiths-Jones S."/>
            <person name="Gross S."/>
            <person name="Guigo R."/>
            <person name="Gustafson E.A."/>
            <person name="Haerty W."/>
            <person name="Hahn M.W."/>
            <person name="Halligan D.L."/>
            <person name="Halpern A.L."/>
            <person name="Halter G.M."/>
            <person name="Han M.V."/>
            <person name="Heger A."/>
            <person name="Hillier L."/>
            <person name="Hinrichs A.S."/>
            <person name="Holmes I."/>
            <person name="Hoskins R.A."/>
            <person name="Hubisz M.J."/>
            <person name="Hultmark D."/>
            <person name="Huntley M.A."/>
            <person name="Jaffe D.B."/>
            <person name="Jagadeeshan S."/>
            <person name="Jeck W.R."/>
            <person name="Johnson J."/>
            <person name="Jones C.D."/>
            <person name="Jordan W.C."/>
            <person name="Karpen G.H."/>
            <person name="Kataoka E."/>
            <person name="Keightley P.D."/>
            <person name="Kheradpour P."/>
            <person name="Kirkness E.F."/>
            <person name="Koerich L.B."/>
            <person name="Kristiansen K."/>
            <person name="Kudrna D."/>
            <person name="Kulathinal R.J."/>
            <person name="Kumar S."/>
            <person name="Kwok R."/>
            <person name="Lander E."/>
            <person name="Langley C.H."/>
            <person name="Lapoint R."/>
            <person name="Lazzaro B.P."/>
            <person name="Lee S.J."/>
            <person name="Levesque L."/>
            <person name="Li R."/>
            <person name="Lin C.F."/>
            <person name="Lin M.F."/>
            <person name="Lindblad-Toh K."/>
            <person name="Llopart A."/>
            <person name="Long M."/>
            <person name="Low L."/>
            <person name="Lozovsky E."/>
            <person name="Lu J."/>
            <person name="Luo M."/>
            <person name="Machado C.A."/>
            <person name="Makalowski W."/>
            <person name="Marzo M."/>
            <person name="Matsuda M."/>
            <person name="Matzkin L."/>
            <person name="McAllister B."/>
            <person name="McBride C.S."/>
            <person name="McKernan B."/>
            <person name="McKernan K."/>
            <person name="Mendez-Lago M."/>
            <person name="Minx P."/>
            <person name="Mollenhauer M.U."/>
            <person name="Montooth K."/>
            <person name="Mount S.M."/>
            <person name="Mu X."/>
            <person name="Myers E."/>
            <person name="Negre B."/>
            <person name="Newfeld S."/>
            <person name="Nielsen R."/>
            <person name="Noor M.A."/>
            <person name="O'Grady P."/>
            <person name="Pachter L."/>
            <person name="Papaceit M."/>
            <person name="Parisi M.J."/>
            <person name="Parisi M."/>
            <person name="Parts L."/>
            <person name="Pedersen J.S."/>
            <person name="Pesole G."/>
            <person name="Phillippy A.M."/>
            <person name="Ponting C.P."/>
            <person name="Pop M."/>
            <person name="Porcelli D."/>
            <person name="Powell J.R."/>
            <person name="Prohaska S."/>
            <person name="Pruitt K."/>
            <person name="Puig M."/>
            <person name="Quesneville H."/>
            <person name="Ram K.R."/>
            <person name="Rand D."/>
            <person name="Rasmussen M.D."/>
            <person name="Reed L.K."/>
            <person name="Reenan R."/>
            <person name="Reily A."/>
            <person name="Remington K.A."/>
            <person name="Rieger T.T."/>
            <person name="Ritchie M.G."/>
            <person name="Robin C."/>
            <person name="Rogers Y.H."/>
            <person name="Rohde C."/>
            <person name="Rozas J."/>
            <person name="Rubenfield M.J."/>
            <person name="Ruiz A."/>
            <person name="Russo S."/>
            <person name="Salzberg S.L."/>
            <person name="Sanchez-Gracia A."/>
            <person name="Saranga D.J."/>
            <person name="Sato H."/>
            <person name="Schaeffer S.W."/>
            <person name="Schatz M.C."/>
            <person name="Schlenke T."/>
            <person name="Schwartz R."/>
            <person name="Segarra C."/>
            <person name="Singh R.S."/>
            <person name="Sirot L."/>
            <person name="Sirota M."/>
            <person name="Sisneros N.B."/>
            <person name="Smith C.D."/>
            <person name="Smith T.F."/>
            <person name="Spieth J."/>
            <person name="Stage D.E."/>
            <person name="Stark A."/>
            <person name="Stephan W."/>
            <person name="Strausberg R.L."/>
            <person name="Strempel S."/>
            <person name="Sturgill D."/>
            <person name="Sutton G."/>
            <person name="Sutton G.G."/>
            <person name="Tao W."/>
            <person name="Teichmann S."/>
            <person name="Tobari Y.N."/>
            <person name="Tomimura Y."/>
            <person name="Tsolas J.M."/>
            <person name="Valente V.L."/>
            <person name="Venter E."/>
            <person name="Venter J.C."/>
            <person name="Vicario S."/>
            <person name="Vieira F.G."/>
            <person name="Vilella A.J."/>
            <person name="Villasante A."/>
            <person name="Walenz B."/>
            <person name="Wang J."/>
            <person name="Wasserman M."/>
            <person name="Watts T."/>
            <person name="Wilson D."/>
            <person name="Wilson R.K."/>
            <person name="Wing R.A."/>
            <person name="Wolfner M.F."/>
            <person name="Wong A."/>
            <person name="Wong G.K."/>
            <person name="Wu C.I."/>
            <person name="Wu G."/>
            <person name="Yamamoto D."/>
            <person name="Yang H.P."/>
            <person name="Yang S.P."/>
            <person name="Yorke J.A."/>
            <person name="Yoshida K."/>
            <person name="Zdobnov E."/>
            <person name="Zhang P."/>
            <person name="Zhang Y."/>
            <person name="Zimin A.V."/>
            <person name="Baldwin J."/>
            <person name="Abdouelleil A."/>
            <person name="Abdulkadir J."/>
            <person name="Abebe A."/>
            <person name="Abera B."/>
            <person name="Abreu J."/>
            <person name="Acer S.C."/>
            <person name="Aftuck L."/>
            <person name="Alexander A."/>
            <person name="An P."/>
            <person name="Anderson E."/>
            <person name="Anderson S."/>
            <person name="Arachi H."/>
            <person name="Azer M."/>
            <person name="Bachantsang P."/>
            <person name="Barry A."/>
            <person name="Bayul T."/>
            <person name="Berlin A."/>
            <person name="Bessette D."/>
            <person name="Bloom T."/>
            <person name="Blye J."/>
            <person name="Boguslavskiy L."/>
            <person name="Bonnet C."/>
            <person name="Boukhgalter B."/>
            <person name="Bourzgui I."/>
            <person name="Brown A."/>
            <person name="Cahill P."/>
            <person name="Channer S."/>
            <person name="Cheshatsang Y."/>
            <person name="Chuda L."/>
            <person name="Citroen M."/>
            <person name="Collymore A."/>
            <person name="Cooke P."/>
            <person name="Costello M."/>
            <person name="D'Aco K."/>
            <person name="Daza R."/>
            <person name="De Haan G."/>
            <person name="DeGray S."/>
            <person name="DeMaso C."/>
            <person name="Dhargay N."/>
            <person name="Dooley K."/>
            <person name="Dooley E."/>
            <person name="Doricent M."/>
            <person name="Dorje P."/>
            <person name="Dorjee K."/>
            <person name="Dupes A."/>
            <person name="Elong R."/>
            <person name="Falk J."/>
            <person name="Farina A."/>
            <person name="Faro S."/>
            <person name="Ferguson D."/>
            <person name="Fisher S."/>
            <person name="Foley C.D."/>
            <person name="Franke A."/>
            <person name="Friedrich D."/>
            <person name="Gadbois L."/>
            <person name="Gearin G."/>
            <person name="Gearin C.R."/>
            <person name="Giannoukos G."/>
            <person name="Goode T."/>
            <person name="Graham J."/>
            <person name="Grandbois E."/>
            <person name="Grewal S."/>
            <person name="Gyaltsen K."/>
            <person name="Hafez N."/>
            <person name="Hagos B."/>
            <person name="Hall J."/>
            <person name="Henson C."/>
            <person name="Hollinger A."/>
            <person name="Honan T."/>
            <person name="Huard M.D."/>
            <person name="Hughes L."/>
            <person name="Hurhula B."/>
            <person name="Husby M.E."/>
            <person name="Kamat A."/>
            <person name="Kanga B."/>
            <person name="Kashin S."/>
            <person name="Khazanovich D."/>
            <person name="Kisner P."/>
            <person name="Lance K."/>
            <person name="Lara M."/>
            <person name="Lee W."/>
            <person name="Lennon N."/>
            <person name="Letendre F."/>
            <person name="LeVine R."/>
            <person name="Lipovsky A."/>
            <person name="Liu X."/>
            <person name="Liu J."/>
            <person name="Liu S."/>
            <person name="Lokyitsang T."/>
            <person name="Lokyitsang Y."/>
            <person name="Lubonja R."/>
            <person name="Lui A."/>
            <person name="MacDonald P."/>
            <person name="Magnisalis V."/>
            <person name="Maru K."/>
            <person name="Matthews C."/>
            <person name="McCusker W."/>
            <person name="McDonough S."/>
            <person name="Mehta T."/>
            <person name="Meldrim J."/>
            <person name="Meneus L."/>
            <person name="Mihai O."/>
            <person name="Mihalev A."/>
            <person name="Mihova T."/>
            <person name="Mittelman R."/>
            <person name="Mlenga V."/>
            <person name="Montmayeur A."/>
            <person name="Mulrain L."/>
            <person name="Navidi A."/>
            <person name="Naylor J."/>
            <person name="Negash T."/>
            <person name="Nguyen T."/>
            <person name="Nguyen N."/>
            <person name="Nicol R."/>
            <person name="Norbu C."/>
            <person name="Norbu N."/>
            <person name="Novod N."/>
            <person name="O'Neill B."/>
            <person name="Osman S."/>
            <person name="Markiewicz E."/>
            <person name="Oyono O.L."/>
            <person name="Patti C."/>
            <person name="Phunkhang P."/>
            <person name="Pierre F."/>
            <person name="Priest M."/>
            <person name="Raghuraman S."/>
            <person name="Rege F."/>
            <person name="Reyes R."/>
            <person name="Rise C."/>
            <person name="Rogov P."/>
            <person name="Ross K."/>
            <person name="Ryan E."/>
            <person name="Settipalli S."/>
            <person name="Shea T."/>
            <person name="Sherpa N."/>
            <person name="Shi L."/>
            <person name="Shih D."/>
            <person name="Sparrow T."/>
            <person name="Spaulding J."/>
            <person name="Stalker J."/>
            <person name="Stange-Thomann N."/>
            <person name="Stavropoulos S."/>
            <person name="Stone C."/>
            <person name="Strader C."/>
            <person name="Tesfaye S."/>
            <person name="Thomson T."/>
            <person name="Thoulutsang Y."/>
            <person name="Thoulutsang D."/>
            <person name="Topham K."/>
            <person name="Topping I."/>
            <person name="Tsamla T."/>
            <person name="Vassiliev H."/>
            <person name="Vo A."/>
            <person name="Wangchuk T."/>
            <person name="Wangdi T."/>
            <person name="Weiand M."/>
            <person name="Wilkinson J."/>
            <person name="Wilson A."/>
            <person name="Yadav S."/>
            <person name="Young G."/>
            <person name="Yu Q."/>
            <person name="Zembek L."/>
            <person name="Zhong D."/>
            <person name="Zimmer A."/>
            <person name="Zwirko Z."/>
            <person name="Jaffe D.B."/>
            <person name="Alvarez P."/>
            <person name="Brockman W."/>
            <person name="Butler J."/>
            <person name="Chin C."/>
            <person name="Gnerre S."/>
            <person name="Grabherr M."/>
            <person name="Kleber M."/>
            <person name="Mauceli E."/>
            <person name="MacCallum I."/>
        </authorList>
    </citation>
    <scope>NUCLEOTIDE SEQUENCE [LARGE SCALE GENOMIC DNA]</scope>
    <source>
        <strain evidence="4">Tucson 14024-0371.13</strain>
    </source>
</reference>
<sequence>MPDNQVVSAFGLAKLNPNLEAAFKMLSPLLRNPFGQLVISFMLGYFVTTKLSQFVKKFKGNADQAQSAKSENKELDSDDSDGHLPQGKKVLLLNLRQLAEFNGVVDEQPVYTALNGRIYDLSPAREKYGSQGPYSLLAGCNANQVLNIACGSMGVCTDDVVNRWEQSLMAEFNIVGYLIDSEGDDFAENESIANGVGDLETEET</sequence>
<dbReference type="InterPro" id="IPR001199">
    <property type="entry name" value="Cyt_B5-like_heme/steroid-bd"/>
</dbReference>
<dbReference type="KEGG" id="dan:6498675"/>
<comment type="similarity">
    <text evidence="1">Belongs to the cytochrome b5 family. MAPR subfamily.</text>
</comment>
<dbReference type="AlphaFoldDB" id="B3MKD6"/>
<dbReference type="InterPro" id="IPR036400">
    <property type="entry name" value="Cyt_B5-like_heme/steroid_sf"/>
</dbReference>
<dbReference type="OrthoDB" id="547796at2759"/>
<dbReference type="STRING" id="7217.B3MKD6"/>
<name>B3MKD6_DROAN</name>
<dbReference type="PANTHER" id="PTHR10281:SF76">
    <property type="entry name" value="CALCUTTA CUP-RELATED"/>
    <property type="match status" value="1"/>
</dbReference>
<dbReference type="Pfam" id="PF00173">
    <property type="entry name" value="Cyt-b5"/>
    <property type="match status" value="1"/>
</dbReference>
<dbReference type="SUPFAM" id="SSF55856">
    <property type="entry name" value="Cytochrome b5-like heme/steroid binding domain"/>
    <property type="match status" value="1"/>
</dbReference>
<keyword evidence="4" id="KW-1185">Reference proteome</keyword>
<dbReference type="PANTHER" id="PTHR10281">
    <property type="entry name" value="MEMBRANE-ASSOCIATED PROGESTERONE RECEPTOR COMPONENT-RELATED"/>
    <property type="match status" value="1"/>
</dbReference>
<evidence type="ECO:0000313" key="4">
    <source>
        <dbReference type="Proteomes" id="UP000007801"/>
    </source>
</evidence>
<dbReference type="GeneID" id="6498675"/>
<dbReference type="InterPro" id="IPR050577">
    <property type="entry name" value="MAPR/NEUFC/NENF-like"/>
</dbReference>
<evidence type="ECO:0000256" key="1">
    <source>
        <dbReference type="ARBA" id="ARBA00038357"/>
    </source>
</evidence>
<dbReference type="EMBL" id="CH902620">
    <property type="protein sequence ID" value="EDV32520.2"/>
    <property type="molecule type" value="Genomic_DNA"/>
</dbReference>